<gene>
    <name evidence="1" type="ORF">GMRT_13941</name>
</gene>
<dbReference type="VEuPathDB" id="GiardiaDB:GMRT_13941"/>
<accession>A0A4Z1SNL7</accession>
<evidence type="ECO:0000313" key="2">
    <source>
        <dbReference type="Proteomes" id="UP000315496"/>
    </source>
</evidence>
<dbReference type="EMBL" id="VDLU01000005">
    <property type="protein sequence ID" value="TNJ26475.1"/>
    <property type="molecule type" value="Genomic_DNA"/>
</dbReference>
<reference evidence="1 2" key="1">
    <citation type="submission" date="2019-05" db="EMBL/GenBank/DDBJ databases">
        <title>The compact genome of Giardia muris reveals important steps in the evolution of intestinal protozoan parasites.</title>
        <authorList>
            <person name="Xu F."/>
            <person name="Jimenez-Gonzalez A."/>
            <person name="Einarsson E."/>
            <person name="Astvaldsson A."/>
            <person name="Peirasmaki D."/>
            <person name="Eckmann L."/>
            <person name="Andersson J.O."/>
            <person name="Svard S.G."/>
            <person name="Jerlstrom-Hultqvist J."/>
        </authorList>
    </citation>
    <scope>NUCLEOTIDE SEQUENCE [LARGE SCALE GENOMIC DNA]</scope>
    <source>
        <strain evidence="1 2">Roberts-Thomson</strain>
    </source>
</reference>
<comment type="caution">
    <text evidence="1">The sequence shown here is derived from an EMBL/GenBank/DDBJ whole genome shotgun (WGS) entry which is preliminary data.</text>
</comment>
<dbReference type="Proteomes" id="UP000315496">
    <property type="component" value="Chromosome 5"/>
</dbReference>
<dbReference type="AlphaFoldDB" id="A0A4Z1SNL7"/>
<proteinExistence type="predicted"/>
<organism evidence="1 2">
    <name type="scientific">Giardia muris</name>
    <dbReference type="NCBI Taxonomy" id="5742"/>
    <lineage>
        <taxon>Eukaryota</taxon>
        <taxon>Metamonada</taxon>
        <taxon>Diplomonadida</taxon>
        <taxon>Hexamitidae</taxon>
        <taxon>Giardiinae</taxon>
        <taxon>Giardia</taxon>
    </lineage>
</organism>
<name>A0A4Z1SNL7_GIAMU</name>
<keyword evidence="2" id="KW-1185">Reference proteome</keyword>
<sequence>MSSSVPPSSGEREDGLNPRRIYDFFGISFVDSPKDLEVQGEKGTKVRDNTQILTEAQLLTRLTLAAKRLDYGLLCSMLSQSLSERVTIHGLLLYLSAAATNFNVGDERNVLGALYLLLHMVRDGSLLAQSYGSEDDRSFFNRTCGSLAQLTDAMNTTKEIFYALFSLLVRHNTPGSSEGQQLALIASNLHRDACIGKELHATTDLAMLACMAPSHEQGVAPKPITPVVLDIDNGPAKDFYTRLMSDWIFRAQFLYRFYVADGKESIESITDIERFRSDPFSDLEIPEMHPGDVRQAGDDNFEKGQRYRPKAKQVAYLRILIAYAQDASTYRLVLPVMAKLGGGISKDIQYLFMRVRYFVGLQALAEGDVEVAYQCLGSLISKRGGKQKHFGLQPELLTYELGMETPWLNSSLLRTGFYVSFILARLPLSASDLGNGIEHTAYTRVLTMLEDCDSLTDSTVYPALILKELTRQAVDEACRTYGRCQHLFGLRQLRQDYASNIVSAMRQTALRLWLADNRDFVSDIPSSELQEMFSLPSESIASIVTSLGFARVADGLVIMACSS</sequence>
<evidence type="ECO:0000313" key="1">
    <source>
        <dbReference type="EMBL" id="TNJ26475.1"/>
    </source>
</evidence>
<protein>
    <submittedName>
        <fullName evidence="1">Uncharacterized protein</fullName>
    </submittedName>
</protein>
<dbReference type="OrthoDB" id="10251795at2759"/>